<comment type="caution">
    <text evidence="1">The sequence shown here is derived from an EMBL/GenBank/DDBJ whole genome shotgun (WGS) entry which is preliminary data.</text>
</comment>
<accession>A0A9P7CWI0</accession>
<reference evidence="1" key="1">
    <citation type="journal article" date="2020" name="New Phytol.">
        <title>Comparative genomics reveals dynamic genome evolution in host specialist ectomycorrhizal fungi.</title>
        <authorList>
            <person name="Lofgren L.A."/>
            <person name="Nguyen N.H."/>
            <person name="Vilgalys R."/>
            <person name="Ruytinx J."/>
            <person name="Liao H.L."/>
            <person name="Branco S."/>
            <person name="Kuo A."/>
            <person name="LaButti K."/>
            <person name="Lipzen A."/>
            <person name="Andreopoulos W."/>
            <person name="Pangilinan J."/>
            <person name="Riley R."/>
            <person name="Hundley H."/>
            <person name="Na H."/>
            <person name="Barry K."/>
            <person name="Grigoriev I.V."/>
            <person name="Stajich J.E."/>
            <person name="Kennedy P.G."/>
        </authorList>
    </citation>
    <scope>NUCLEOTIDE SEQUENCE</scope>
    <source>
        <strain evidence="1">DOB743</strain>
    </source>
</reference>
<organism evidence="1 2">
    <name type="scientific">Suillus placidus</name>
    <dbReference type="NCBI Taxonomy" id="48579"/>
    <lineage>
        <taxon>Eukaryota</taxon>
        <taxon>Fungi</taxon>
        <taxon>Dikarya</taxon>
        <taxon>Basidiomycota</taxon>
        <taxon>Agaricomycotina</taxon>
        <taxon>Agaricomycetes</taxon>
        <taxon>Agaricomycetidae</taxon>
        <taxon>Boletales</taxon>
        <taxon>Suillineae</taxon>
        <taxon>Suillaceae</taxon>
        <taxon>Suillus</taxon>
    </lineage>
</organism>
<dbReference type="InterPro" id="IPR029032">
    <property type="entry name" value="AhpD-like"/>
</dbReference>
<dbReference type="SUPFAM" id="SSF69118">
    <property type="entry name" value="AhpD-like"/>
    <property type="match status" value="1"/>
</dbReference>
<dbReference type="Proteomes" id="UP000714275">
    <property type="component" value="Unassembled WGS sequence"/>
</dbReference>
<protein>
    <submittedName>
        <fullName evidence="1">Uncharacterized protein</fullName>
    </submittedName>
</protein>
<dbReference type="AlphaFoldDB" id="A0A9P7CWI0"/>
<gene>
    <name evidence="1" type="ORF">EV702DRAFT_1204400</name>
</gene>
<sequence length="83" mass="9346">MSGQILKAQVLSKLEFTLSQKERTLQSNAWDTIAQRHVQILQQLHKLVEAGVSQDELRQILTQLRYLSQAPQPAVAAPVIKDV</sequence>
<name>A0A9P7CWI0_9AGAM</name>
<dbReference type="OrthoDB" id="2129491at2759"/>
<dbReference type="EMBL" id="JABBWD010000102">
    <property type="protein sequence ID" value="KAG1765874.1"/>
    <property type="molecule type" value="Genomic_DNA"/>
</dbReference>
<evidence type="ECO:0000313" key="1">
    <source>
        <dbReference type="EMBL" id="KAG1765874.1"/>
    </source>
</evidence>
<evidence type="ECO:0000313" key="2">
    <source>
        <dbReference type="Proteomes" id="UP000714275"/>
    </source>
</evidence>
<proteinExistence type="predicted"/>
<keyword evidence="2" id="KW-1185">Reference proteome</keyword>